<reference evidence="2" key="1">
    <citation type="journal article" date="2010" name="Nat. Biotechnol.">
        <title>Draft genome sequence of the oilseed species Ricinus communis.</title>
        <authorList>
            <person name="Chan A.P."/>
            <person name="Crabtree J."/>
            <person name="Zhao Q."/>
            <person name="Lorenzi H."/>
            <person name="Orvis J."/>
            <person name="Puiu D."/>
            <person name="Melake-Berhan A."/>
            <person name="Jones K.M."/>
            <person name="Redman J."/>
            <person name="Chen G."/>
            <person name="Cahoon E.B."/>
            <person name="Gedil M."/>
            <person name="Stanke M."/>
            <person name="Haas B.J."/>
            <person name="Wortman J.R."/>
            <person name="Fraser-Liggett C.M."/>
            <person name="Ravel J."/>
            <person name="Rabinowicz P.D."/>
        </authorList>
    </citation>
    <scope>NUCLEOTIDE SEQUENCE [LARGE SCALE GENOMIC DNA]</scope>
    <source>
        <strain evidence="2">cv. Hale</strain>
    </source>
</reference>
<gene>
    <name evidence="1" type="ORF">RCOM_0886520</name>
</gene>
<protein>
    <submittedName>
        <fullName evidence="1">Uncharacterized protein</fullName>
    </submittedName>
</protein>
<evidence type="ECO:0000313" key="2">
    <source>
        <dbReference type="Proteomes" id="UP000008311"/>
    </source>
</evidence>
<dbReference type="EMBL" id="EQ973897">
    <property type="protein sequence ID" value="EEF39760.1"/>
    <property type="molecule type" value="Genomic_DNA"/>
</dbReference>
<accession>B9S9K4</accession>
<keyword evidence="2" id="KW-1185">Reference proteome</keyword>
<dbReference type="InParanoid" id="B9S9K4"/>
<dbReference type="Proteomes" id="UP000008311">
    <property type="component" value="Unassembled WGS sequence"/>
</dbReference>
<organism evidence="1 2">
    <name type="scientific">Ricinus communis</name>
    <name type="common">Castor bean</name>
    <dbReference type="NCBI Taxonomy" id="3988"/>
    <lineage>
        <taxon>Eukaryota</taxon>
        <taxon>Viridiplantae</taxon>
        <taxon>Streptophyta</taxon>
        <taxon>Embryophyta</taxon>
        <taxon>Tracheophyta</taxon>
        <taxon>Spermatophyta</taxon>
        <taxon>Magnoliopsida</taxon>
        <taxon>eudicotyledons</taxon>
        <taxon>Gunneridae</taxon>
        <taxon>Pentapetalae</taxon>
        <taxon>rosids</taxon>
        <taxon>fabids</taxon>
        <taxon>Malpighiales</taxon>
        <taxon>Euphorbiaceae</taxon>
        <taxon>Acalyphoideae</taxon>
        <taxon>Acalypheae</taxon>
        <taxon>Ricinus</taxon>
    </lineage>
</organism>
<sequence length="162" mass="18357">MVSEQSDSDETLVAIAKMRRVGTSSLEHCVANVQEEFNKLKQKGNVEEYQEKLKDLKSFMMKYHAWLDESYYVSSFISGLSKELRPMVKIFKLSDLHQAYEVVEMERAEFNEEKIVKDGNVEISLHAIKGSGSMNTLKIKGMVNGKDILILIDSGSTHSFDG</sequence>
<name>B9S9K4_RICCO</name>
<evidence type="ECO:0000313" key="1">
    <source>
        <dbReference type="EMBL" id="EEF39760.1"/>
    </source>
</evidence>
<dbReference type="AlphaFoldDB" id="B9S9K4"/>
<proteinExistence type="predicted"/>